<evidence type="ECO:0000256" key="5">
    <source>
        <dbReference type="ARBA" id="ARBA00023012"/>
    </source>
</evidence>
<dbReference type="GO" id="GO:0000155">
    <property type="term" value="F:phosphorelay sensor kinase activity"/>
    <property type="evidence" value="ECO:0007669"/>
    <property type="project" value="InterPro"/>
</dbReference>
<dbReference type="AlphaFoldDB" id="A0A6S6TMM9"/>
<organism evidence="8">
    <name type="scientific">uncultured Thiotrichaceae bacterium</name>
    <dbReference type="NCBI Taxonomy" id="298394"/>
    <lineage>
        <taxon>Bacteria</taxon>
        <taxon>Pseudomonadati</taxon>
        <taxon>Pseudomonadota</taxon>
        <taxon>Gammaproteobacteria</taxon>
        <taxon>Thiotrichales</taxon>
        <taxon>Thiotrichaceae</taxon>
        <taxon>environmental samples</taxon>
    </lineage>
</organism>
<feature type="transmembrane region" description="Helical" evidence="6">
    <location>
        <begin position="120"/>
        <end position="139"/>
    </location>
</feature>
<keyword evidence="6" id="KW-0472">Membrane</keyword>
<evidence type="ECO:0000256" key="3">
    <source>
        <dbReference type="ARBA" id="ARBA00022679"/>
    </source>
</evidence>
<keyword evidence="6" id="KW-1133">Transmembrane helix</keyword>
<evidence type="ECO:0000256" key="2">
    <source>
        <dbReference type="ARBA" id="ARBA00012438"/>
    </source>
</evidence>
<comment type="catalytic activity">
    <reaction evidence="1">
        <text>ATP + protein L-histidine = ADP + protein N-phospho-L-histidine.</text>
        <dbReference type="EC" id="2.7.13.3"/>
    </reaction>
</comment>
<name>A0A6S6TMM9_9GAMM</name>
<reference evidence="8" key="1">
    <citation type="submission" date="2020-01" db="EMBL/GenBank/DDBJ databases">
        <authorList>
            <person name="Meier V. D."/>
            <person name="Meier V D."/>
        </authorList>
    </citation>
    <scope>NUCLEOTIDE SEQUENCE</scope>
    <source>
        <strain evidence="8">HLG_WM_MAG_08</strain>
    </source>
</reference>
<dbReference type="InterPro" id="IPR003661">
    <property type="entry name" value="HisK_dim/P_dom"/>
</dbReference>
<sequence length="344" mass="38590">MPHIKVKQSEAALSPEVLLYEKMHSSIGNYLQVAAVVFGTTLMIYFALLIFGDVNLSYLNGWLVFQCGLCCLWGALYYRYHNNYDAIKNIWEWWIEVPLSIVCGLGWSAMWILFIDINDVLNALLLNATIIAVTMTVSVTTPLHKAAIIATTASVMVPTIFSALLREEPVYHWMALAAAIFSLAVYSFGMTMHKLYMNTLEQREANAQLLQALRIEKLQVEKVSAEKTRFLAVASHDLRQPLQAMRLFTSVLESMVTVDEEKAIVKKIGAASADLSGLLDDLLDISKFDAGIVETYPEPVYLGSLFSGLYEQLSDLANERQITIRYVNTEQQLFIDGSALERVL</sequence>
<protein>
    <recommendedName>
        <fullName evidence="2">histidine kinase</fullName>
        <ecNumber evidence="2">2.7.13.3</ecNumber>
    </recommendedName>
</protein>
<dbReference type="Pfam" id="PF00512">
    <property type="entry name" value="HisKA"/>
    <property type="match status" value="1"/>
</dbReference>
<keyword evidence="3" id="KW-0808">Transferase</keyword>
<dbReference type="SUPFAM" id="SSF47384">
    <property type="entry name" value="Homodimeric domain of signal transducing histidine kinase"/>
    <property type="match status" value="1"/>
</dbReference>
<evidence type="ECO:0000256" key="6">
    <source>
        <dbReference type="SAM" id="Phobius"/>
    </source>
</evidence>
<gene>
    <name evidence="8" type="ORF">HELGO_WM55518</name>
</gene>
<feature type="transmembrane region" description="Helical" evidence="6">
    <location>
        <begin position="90"/>
        <end position="114"/>
    </location>
</feature>
<dbReference type="Gene3D" id="1.10.287.130">
    <property type="match status" value="1"/>
</dbReference>
<keyword evidence="4" id="KW-0418">Kinase</keyword>
<keyword evidence="6" id="KW-0812">Transmembrane</keyword>
<accession>A0A6S6TMM9</accession>
<proteinExistence type="predicted"/>
<evidence type="ECO:0000313" key="8">
    <source>
        <dbReference type="EMBL" id="CAA6822152.1"/>
    </source>
</evidence>
<dbReference type="EC" id="2.7.13.3" evidence="2"/>
<dbReference type="EMBL" id="CACVAV010000339">
    <property type="protein sequence ID" value="CAA6822152.1"/>
    <property type="molecule type" value="Genomic_DNA"/>
</dbReference>
<evidence type="ECO:0000259" key="7">
    <source>
        <dbReference type="SMART" id="SM00388"/>
    </source>
</evidence>
<dbReference type="PANTHER" id="PTHR43711">
    <property type="entry name" value="TWO-COMPONENT HISTIDINE KINASE"/>
    <property type="match status" value="1"/>
</dbReference>
<evidence type="ECO:0000256" key="4">
    <source>
        <dbReference type="ARBA" id="ARBA00022777"/>
    </source>
</evidence>
<dbReference type="InterPro" id="IPR036097">
    <property type="entry name" value="HisK_dim/P_sf"/>
</dbReference>
<dbReference type="PANTHER" id="PTHR43711:SF1">
    <property type="entry name" value="HISTIDINE KINASE 1"/>
    <property type="match status" value="1"/>
</dbReference>
<dbReference type="CDD" id="cd00082">
    <property type="entry name" value="HisKA"/>
    <property type="match status" value="1"/>
</dbReference>
<feature type="domain" description="Signal transduction histidine kinase dimerisation/phosphoacceptor" evidence="7">
    <location>
        <begin position="226"/>
        <end position="291"/>
    </location>
</feature>
<feature type="transmembrane region" description="Helical" evidence="6">
    <location>
        <begin position="146"/>
        <end position="165"/>
    </location>
</feature>
<feature type="transmembrane region" description="Helical" evidence="6">
    <location>
        <begin position="30"/>
        <end position="52"/>
    </location>
</feature>
<feature type="transmembrane region" description="Helical" evidence="6">
    <location>
        <begin position="171"/>
        <end position="189"/>
    </location>
</feature>
<dbReference type="SMART" id="SM00388">
    <property type="entry name" value="HisKA"/>
    <property type="match status" value="1"/>
</dbReference>
<feature type="non-terminal residue" evidence="8">
    <location>
        <position position="344"/>
    </location>
</feature>
<dbReference type="InterPro" id="IPR050736">
    <property type="entry name" value="Sensor_HK_Regulatory"/>
</dbReference>
<keyword evidence="5" id="KW-0902">Two-component regulatory system</keyword>
<feature type="transmembrane region" description="Helical" evidence="6">
    <location>
        <begin position="58"/>
        <end position="78"/>
    </location>
</feature>
<evidence type="ECO:0000256" key="1">
    <source>
        <dbReference type="ARBA" id="ARBA00000085"/>
    </source>
</evidence>